<comment type="caution">
    <text evidence="4">The sequence shown here is derived from an EMBL/GenBank/DDBJ whole genome shotgun (WGS) entry which is preliminary data.</text>
</comment>
<evidence type="ECO:0000313" key="5">
    <source>
        <dbReference type="Proteomes" id="UP000585638"/>
    </source>
</evidence>
<dbReference type="AlphaFoldDB" id="A0A7W9KGY0"/>
<dbReference type="GO" id="GO:0046872">
    <property type="term" value="F:metal ion binding"/>
    <property type="evidence" value="ECO:0007669"/>
    <property type="project" value="UniProtKB-KW"/>
</dbReference>
<dbReference type="EC" id="4.1.2.17" evidence="4"/>
<keyword evidence="5" id="KW-1185">Reference proteome</keyword>
<sequence>MMLLADARREVVETCRRAVEDRLVIGTAGNVSVRVGDLVAVTPSGLDYGDLTPELVGVHELDGTAVEAPLKPTSELPMHLAVYNATDARAVVHTHSTAAAALSVVVDEVPAVHYYLALLGGRVLVAPYRPFGTPELATVLVEALGDRSACLLANHGAVATGDDLGQAYQRAGYLEWVCEVALKVLGAGREPRLLTEHEMSQAVRNFIGYGQSAGDGLQVGVVVDVDGGDGPTPPLRP</sequence>
<dbReference type="GO" id="GO:0005829">
    <property type="term" value="C:cytosol"/>
    <property type="evidence" value="ECO:0007669"/>
    <property type="project" value="TreeGrafter"/>
</dbReference>
<dbReference type="PANTHER" id="PTHR22789:SF0">
    <property type="entry name" value="3-OXO-TETRONATE 4-PHOSPHATE DECARBOXYLASE-RELATED"/>
    <property type="match status" value="1"/>
</dbReference>
<protein>
    <submittedName>
        <fullName evidence="4">L-fuculose-phosphate aldolase</fullName>
        <ecNumber evidence="4">4.1.2.17</ecNumber>
    </submittedName>
</protein>
<evidence type="ECO:0000256" key="1">
    <source>
        <dbReference type="ARBA" id="ARBA00022723"/>
    </source>
</evidence>
<dbReference type="Proteomes" id="UP000585638">
    <property type="component" value="Unassembled WGS sequence"/>
</dbReference>
<organism evidence="4 5">
    <name type="scientific">Kutzneria kofuensis</name>
    <dbReference type="NCBI Taxonomy" id="103725"/>
    <lineage>
        <taxon>Bacteria</taxon>
        <taxon>Bacillati</taxon>
        <taxon>Actinomycetota</taxon>
        <taxon>Actinomycetes</taxon>
        <taxon>Pseudonocardiales</taxon>
        <taxon>Pseudonocardiaceae</taxon>
        <taxon>Kutzneria</taxon>
    </lineage>
</organism>
<reference evidence="4 5" key="1">
    <citation type="submission" date="2020-08" db="EMBL/GenBank/DDBJ databases">
        <title>Sequencing the genomes of 1000 actinobacteria strains.</title>
        <authorList>
            <person name="Klenk H.-P."/>
        </authorList>
    </citation>
    <scope>NUCLEOTIDE SEQUENCE [LARGE SCALE GENOMIC DNA]</scope>
    <source>
        <strain evidence="4 5">DSM 43851</strain>
    </source>
</reference>
<dbReference type="GO" id="GO:0008738">
    <property type="term" value="F:L-fuculose-phosphate aldolase activity"/>
    <property type="evidence" value="ECO:0007669"/>
    <property type="project" value="UniProtKB-EC"/>
</dbReference>
<dbReference type="InterPro" id="IPR036409">
    <property type="entry name" value="Aldolase_II/adducin_N_sf"/>
</dbReference>
<gene>
    <name evidence="4" type="ORF">BJ998_003591</name>
</gene>
<dbReference type="Gene3D" id="3.40.225.10">
    <property type="entry name" value="Class II aldolase/adducin N-terminal domain"/>
    <property type="match status" value="1"/>
</dbReference>
<dbReference type="InterPro" id="IPR001303">
    <property type="entry name" value="Aldolase_II/adducin_N"/>
</dbReference>
<name>A0A7W9KGY0_9PSEU</name>
<proteinExistence type="predicted"/>
<keyword evidence="1" id="KW-0479">Metal-binding</keyword>
<dbReference type="Pfam" id="PF00596">
    <property type="entry name" value="Aldolase_II"/>
    <property type="match status" value="1"/>
</dbReference>
<evidence type="ECO:0000259" key="3">
    <source>
        <dbReference type="SMART" id="SM01007"/>
    </source>
</evidence>
<dbReference type="SMART" id="SM01007">
    <property type="entry name" value="Aldolase_II"/>
    <property type="match status" value="1"/>
</dbReference>
<evidence type="ECO:0000256" key="2">
    <source>
        <dbReference type="ARBA" id="ARBA00023239"/>
    </source>
</evidence>
<feature type="domain" description="Class II aldolase/adducin N-terminal" evidence="3">
    <location>
        <begin position="9"/>
        <end position="182"/>
    </location>
</feature>
<dbReference type="SUPFAM" id="SSF53639">
    <property type="entry name" value="AraD/HMP-PK domain-like"/>
    <property type="match status" value="1"/>
</dbReference>
<dbReference type="EMBL" id="JACHIR010000001">
    <property type="protein sequence ID" value="MBB5892395.1"/>
    <property type="molecule type" value="Genomic_DNA"/>
</dbReference>
<evidence type="ECO:0000313" key="4">
    <source>
        <dbReference type="EMBL" id="MBB5892395.1"/>
    </source>
</evidence>
<accession>A0A7W9KGY0</accession>
<dbReference type="GO" id="GO:0019323">
    <property type="term" value="P:pentose catabolic process"/>
    <property type="evidence" value="ECO:0007669"/>
    <property type="project" value="TreeGrafter"/>
</dbReference>
<keyword evidence="2 4" id="KW-0456">Lyase</keyword>
<dbReference type="InterPro" id="IPR050197">
    <property type="entry name" value="Aldolase_class_II_sugar_metab"/>
</dbReference>
<dbReference type="PANTHER" id="PTHR22789">
    <property type="entry name" value="FUCULOSE PHOSPHATE ALDOLASE"/>
    <property type="match status" value="1"/>
</dbReference>